<keyword evidence="3" id="KW-1185">Reference proteome</keyword>
<name>A0A9W9LS78_9EURO</name>
<dbReference type="EMBL" id="JAPQKN010000001">
    <property type="protein sequence ID" value="KAJ5174813.1"/>
    <property type="molecule type" value="Genomic_DNA"/>
</dbReference>
<sequence>MALAANEAGLPITSRVNSICRAEAEVSTNEDGGGRKQKVADRDSMAVNSGPIRRVAGLRPDQTRRATRPAQTRLIDLCKVMTLSEARPDGSTAMNPALAAALGRRRRQYEAPPSSLSSFPSMGRATTEDSNQVRFHAA</sequence>
<reference evidence="2" key="2">
    <citation type="journal article" date="2023" name="IMA Fungus">
        <title>Comparative genomic study of the Penicillium genus elucidates a diverse pangenome and 15 lateral gene transfer events.</title>
        <authorList>
            <person name="Petersen C."/>
            <person name="Sorensen T."/>
            <person name="Nielsen M.R."/>
            <person name="Sondergaard T.E."/>
            <person name="Sorensen J.L."/>
            <person name="Fitzpatrick D.A."/>
            <person name="Frisvad J.C."/>
            <person name="Nielsen K.L."/>
        </authorList>
    </citation>
    <scope>NUCLEOTIDE SEQUENCE</scope>
    <source>
        <strain evidence="2">IBT 26290</strain>
    </source>
</reference>
<dbReference type="RefSeq" id="XP_056546421.1">
    <property type="nucleotide sequence ID" value="XM_056682815.1"/>
</dbReference>
<organism evidence="2 3">
    <name type="scientific">Penicillium canariense</name>
    <dbReference type="NCBI Taxonomy" id="189055"/>
    <lineage>
        <taxon>Eukaryota</taxon>
        <taxon>Fungi</taxon>
        <taxon>Dikarya</taxon>
        <taxon>Ascomycota</taxon>
        <taxon>Pezizomycotina</taxon>
        <taxon>Eurotiomycetes</taxon>
        <taxon>Eurotiomycetidae</taxon>
        <taxon>Eurotiales</taxon>
        <taxon>Aspergillaceae</taxon>
        <taxon>Penicillium</taxon>
    </lineage>
</organism>
<feature type="compositionally biased region" description="Polar residues" evidence="1">
    <location>
        <begin position="128"/>
        <end position="138"/>
    </location>
</feature>
<accession>A0A9W9LS78</accession>
<proteinExistence type="predicted"/>
<dbReference type="Proteomes" id="UP001149163">
    <property type="component" value="Unassembled WGS sequence"/>
</dbReference>
<evidence type="ECO:0000313" key="3">
    <source>
        <dbReference type="Proteomes" id="UP001149163"/>
    </source>
</evidence>
<evidence type="ECO:0000256" key="1">
    <source>
        <dbReference type="SAM" id="MobiDB-lite"/>
    </source>
</evidence>
<dbReference type="GeneID" id="81421991"/>
<feature type="compositionally biased region" description="Basic and acidic residues" evidence="1">
    <location>
        <begin position="32"/>
        <end position="43"/>
    </location>
</feature>
<protein>
    <submittedName>
        <fullName evidence="2">Uncharacterized protein</fullName>
    </submittedName>
</protein>
<feature type="region of interest" description="Disordered" evidence="1">
    <location>
        <begin position="24"/>
        <end position="43"/>
    </location>
</feature>
<reference evidence="2" key="1">
    <citation type="submission" date="2022-11" db="EMBL/GenBank/DDBJ databases">
        <authorList>
            <person name="Petersen C."/>
        </authorList>
    </citation>
    <scope>NUCLEOTIDE SEQUENCE</scope>
    <source>
        <strain evidence="2">IBT 26290</strain>
    </source>
</reference>
<comment type="caution">
    <text evidence="2">The sequence shown here is derived from an EMBL/GenBank/DDBJ whole genome shotgun (WGS) entry which is preliminary data.</text>
</comment>
<feature type="region of interest" description="Disordered" evidence="1">
    <location>
        <begin position="104"/>
        <end position="138"/>
    </location>
</feature>
<gene>
    <name evidence="2" type="ORF">N7482_000690</name>
</gene>
<evidence type="ECO:0000313" key="2">
    <source>
        <dbReference type="EMBL" id="KAJ5174813.1"/>
    </source>
</evidence>
<dbReference type="AlphaFoldDB" id="A0A9W9LS78"/>